<keyword evidence="2" id="KW-1185">Reference proteome</keyword>
<protein>
    <submittedName>
        <fullName evidence="1">Uncharacterized protein</fullName>
    </submittedName>
</protein>
<comment type="caution">
    <text evidence="1">The sequence shown here is derived from an EMBL/GenBank/DDBJ whole genome shotgun (WGS) entry which is preliminary data.</text>
</comment>
<name>A0A4R6YMZ7_9GAMM</name>
<dbReference type="InterPro" id="IPR043737">
    <property type="entry name" value="DUF5682"/>
</dbReference>
<proteinExistence type="predicted"/>
<dbReference type="InterPro" id="IPR050458">
    <property type="entry name" value="LolB"/>
</dbReference>
<dbReference type="PANTHER" id="PTHR30634:SF7">
    <property type="entry name" value="VWA DOMAIN-CONTAINING PROTEIN"/>
    <property type="match status" value="1"/>
</dbReference>
<reference evidence="1 2" key="1">
    <citation type="submission" date="2019-03" db="EMBL/GenBank/DDBJ databases">
        <title>Genomic Encyclopedia of Type Strains, Phase IV (KMG-IV): sequencing the most valuable type-strain genomes for metagenomic binning, comparative biology and taxonomic classification.</title>
        <authorList>
            <person name="Goeker M."/>
        </authorList>
    </citation>
    <scope>NUCLEOTIDE SEQUENCE [LARGE SCALE GENOMIC DNA]</scope>
    <source>
        <strain evidence="1 2">DSM 21667</strain>
    </source>
</reference>
<evidence type="ECO:0000313" key="2">
    <source>
        <dbReference type="Proteomes" id="UP000295293"/>
    </source>
</evidence>
<dbReference type="EMBL" id="SNZH01000018">
    <property type="protein sequence ID" value="TDR38924.1"/>
    <property type="molecule type" value="Genomic_DNA"/>
</dbReference>
<dbReference type="PANTHER" id="PTHR30634">
    <property type="entry name" value="OUTER MEMBRANE LOLAB LIPOPROTEIN INSERTION APPARATUS"/>
    <property type="match status" value="1"/>
</dbReference>
<evidence type="ECO:0000313" key="1">
    <source>
        <dbReference type="EMBL" id="TDR38924.1"/>
    </source>
</evidence>
<dbReference type="Proteomes" id="UP000295293">
    <property type="component" value="Unassembled WGS sequence"/>
</dbReference>
<dbReference type="Pfam" id="PF18934">
    <property type="entry name" value="DUF5682"/>
    <property type="match status" value="1"/>
</dbReference>
<gene>
    <name evidence="1" type="ORF">DFR29_11867</name>
</gene>
<sequence length="794" mass="85142">MSAAAPCIIGVRHHSPVCAQLVALRIRALRPRYVLIEGPADFNARLDELSLGHTLPLAIYSYLSGAGVQRGSWSPFAEHSPEWQALVIAREVGAQLRFIDLPAWHDAMSDLPNRYADAPEAAHEARAEAYEQALADTLAIEGRDALWDHLFEQEHDLEARALQLQTYFEHLRGDDPGSSGNRAREAHMAQWIAWAMARNDGAVLVVCGGYHAPALARLWPAAAAAASAHEPVVPQPPASDASDGSLRHGSFLVPYSYKRLDAFQGYASGMSSPMYYQWLWQHGVAAAGLQLVREIAQRLRQRKLPVSTADLIAVHTQARALAHLRGHAQPLRVDWLDAVAASLVKEAQQVPLPWAYRGAIRAGTVPLLVEAMDVLAGDVRGRLAAGTPQPPLLASVAQALADVGLELDGERRVDLLQQGGRAQSRVLHRLLLLQIPGVARSQGPALALSGERQECWQLSRPLEQQAALIEAGAYGATLADAARAILEERLRAAGNDVTALAAGLNAAAFAGLGDVSERLLHDLQAAVAAAPQLEPLGRALAVLHPLFRHGDLLGMAGTALLRSTIEAAFDRALWLLEPPVAIAAADAFAHLNAMTALRDVVRAYWADEADGATRLTLEPQRALAVFLRKAQSLASAALSRGAALGALVSLPQAADRLDMQAFDLAVPLALLRSLPPEALGDALAGLLALAREQLAQETDFIAGLDALVTVFDDDDFLRALPALRGAFAWLPPRERGRLATAVLRLHQAGHLAQSVLTAPLPARLDAEQIAAAAKRERQVWRLLEQWGVAAGDAP</sequence>
<dbReference type="AlphaFoldDB" id="A0A4R6YMZ7"/>
<dbReference type="RefSeq" id="WP_133821144.1">
    <property type="nucleotide sequence ID" value="NZ_SNZH01000018.1"/>
</dbReference>
<accession>A0A4R6YMZ7</accession>
<dbReference type="OrthoDB" id="9768066at2"/>
<organism evidence="1 2">
    <name type="scientific">Tahibacter aquaticus</name>
    <dbReference type="NCBI Taxonomy" id="520092"/>
    <lineage>
        <taxon>Bacteria</taxon>
        <taxon>Pseudomonadati</taxon>
        <taxon>Pseudomonadota</taxon>
        <taxon>Gammaproteobacteria</taxon>
        <taxon>Lysobacterales</taxon>
        <taxon>Rhodanobacteraceae</taxon>
        <taxon>Tahibacter</taxon>
    </lineage>
</organism>